<feature type="transmembrane region" description="Helical" evidence="1">
    <location>
        <begin position="7"/>
        <end position="26"/>
    </location>
</feature>
<dbReference type="Pfam" id="PF00115">
    <property type="entry name" value="COX1"/>
    <property type="match status" value="1"/>
</dbReference>
<organism evidence="3 4">
    <name type="scientific">Bdellovibrio bacteriovorus str. Tiberius</name>
    <dbReference type="NCBI Taxonomy" id="1069642"/>
    <lineage>
        <taxon>Bacteria</taxon>
        <taxon>Pseudomonadati</taxon>
        <taxon>Bdellovibrionota</taxon>
        <taxon>Bdellovibrionia</taxon>
        <taxon>Bdellovibrionales</taxon>
        <taxon>Pseudobdellovibrionaceae</taxon>
        <taxon>Bdellovibrio</taxon>
    </lineage>
</organism>
<dbReference type="RefSeq" id="WP_015091853.1">
    <property type="nucleotide sequence ID" value="NC_019567.1"/>
</dbReference>
<reference evidence="3 4" key="1">
    <citation type="journal article" date="2012" name="BMC Genomics">
        <title>Genome analysis of a simultaneously predatory and prey-independent, novel Bdellovibrio bacteriovorus from the River Tiber, supports in silico predictions of both ancient and recent lateral gene transfer from diverse bacteria.</title>
        <authorList>
            <person name="Hobley L."/>
            <person name="Lerner T.R."/>
            <person name="Williams L.E."/>
            <person name="Lambert C."/>
            <person name="Till R."/>
            <person name="Milner D.S."/>
            <person name="Basford S.M."/>
            <person name="Capeness M.J."/>
            <person name="Fenton A.K."/>
            <person name="Atterbury R.J."/>
            <person name="Harris M.A."/>
            <person name="Sockett R.E."/>
        </authorList>
    </citation>
    <scope>NUCLEOTIDE SEQUENCE [LARGE SCALE GENOMIC DNA]</scope>
    <source>
        <strain evidence="3 4">Tiberius</strain>
    </source>
</reference>
<feature type="transmembrane region" description="Helical" evidence="1">
    <location>
        <begin position="445"/>
        <end position="466"/>
    </location>
</feature>
<gene>
    <name evidence="3" type="primary">norB</name>
    <name evidence="3" type="ORF">Bdt_2743</name>
</gene>
<feature type="transmembrane region" description="Helical" evidence="1">
    <location>
        <begin position="660"/>
        <end position="682"/>
    </location>
</feature>
<keyword evidence="1" id="KW-0472">Membrane</keyword>
<protein>
    <submittedName>
        <fullName evidence="3">Nitric-oxide reductase subunit B</fullName>
    </submittedName>
</protein>
<dbReference type="KEGG" id="bbat:Bdt_2743"/>
<feature type="transmembrane region" description="Helical" evidence="1">
    <location>
        <begin position="284"/>
        <end position="307"/>
    </location>
</feature>
<accession>K7ZBL5</accession>
<dbReference type="GO" id="GO:0004129">
    <property type="term" value="F:cytochrome-c oxidase activity"/>
    <property type="evidence" value="ECO:0007669"/>
    <property type="project" value="InterPro"/>
</dbReference>
<feature type="transmembrane region" description="Helical" evidence="1">
    <location>
        <begin position="365"/>
        <end position="385"/>
    </location>
</feature>
<dbReference type="AlphaFoldDB" id="K7ZBL5"/>
<evidence type="ECO:0000313" key="4">
    <source>
        <dbReference type="Proteomes" id="UP000010074"/>
    </source>
</evidence>
<evidence type="ECO:0000256" key="1">
    <source>
        <dbReference type="SAM" id="Phobius"/>
    </source>
</evidence>
<feature type="transmembrane region" description="Helical" evidence="1">
    <location>
        <begin position="516"/>
        <end position="539"/>
    </location>
</feature>
<feature type="transmembrane region" description="Helical" evidence="1">
    <location>
        <begin position="586"/>
        <end position="609"/>
    </location>
</feature>
<dbReference type="Gene3D" id="1.20.210.10">
    <property type="entry name" value="Cytochrome c oxidase-like, subunit I domain"/>
    <property type="match status" value="1"/>
</dbReference>
<dbReference type="InterPro" id="IPR000883">
    <property type="entry name" value="Cyt_C_Oxase_1"/>
</dbReference>
<keyword evidence="1" id="KW-1133">Transmembrane helix</keyword>
<dbReference type="PATRIC" id="fig|1069642.3.peg.2713"/>
<dbReference type="SUPFAM" id="SSF81442">
    <property type="entry name" value="Cytochrome c oxidase subunit I-like"/>
    <property type="match status" value="1"/>
</dbReference>
<dbReference type="STRING" id="1069642.Bdt_2743"/>
<feature type="domain" description="Nitric oxide reductase subunit B cytochrome c-like" evidence="2">
    <location>
        <begin position="36"/>
        <end position="216"/>
    </location>
</feature>
<feature type="transmembrane region" description="Helical" evidence="1">
    <location>
        <begin position="716"/>
        <end position="737"/>
    </location>
</feature>
<dbReference type="HOGENOM" id="CLU_021582_0_0_7"/>
<dbReference type="Proteomes" id="UP000010074">
    <property type="component" value="Chromosome"/>
</dbReference>
<dbReference type="GO" id="GO:0009060">
    <property type="term" value="P:aerobic respiration"/>
    <property type="evidence" value="ECO:0007669"/>
    <property type="project" value="InterPro"/>
</dbReference>
<feature type="transmembrane region" description="Helical" evidence="1">
    <location>
        <begin position="334"/>
        <end position="353"/>
    </location>
</feature>
<dbReference type="PANTHER" id="PTHR10422">
    <property type="entry name" value="CYTOCHROME C OXIDASE SUBUNIT 1"/>
    <property type="match status" value="1"/>
</dbReference>
<dbReference type="GO" id="GO:0016020">
    <property type="term" value="C:membrane"/>
    <property type="evidence" value="ECO:0007669"/>
    <property type="project" value="InterPro"/>
</dbReference>
<dbReference type="InterPro" id="IPR054309">
    <property type="entry name" value="NorB_cytochrome_c-like"/>
</dbReference>
<dbReference type="GO" id="GO:0020037">
    <property type="term" value="F:heme binding"/>
    <property type="evidence" value="ECO:0007669"/>
    <property type="project" value="InterPro"/>
</dbReference>
<dbReference type="InterPro" id="IPR036927">
    <property type="entry name" value="Cyt_c_oxase-like_su1_sf"/>
</dbReference>
<dbReference type="OrthoDB" id="5287210at2"/>
<evidence type="ECO:0000313" key="3">
    <source>
        <dbReference type="EMBL" id="AFY02424.1"/>
    </source>
</evidence>
<name>K7ZBL5_BDEBC</name>
<dbReference type="EMBL" id="CP002930">
    <property type="protein sequence ID" value="AFY02424.1"/>
    <property type="molecule type" value="Genomic_DNA"/>
</dbReference>
<feature type="transmembrane region" description="Helical" evidence="1">
    <location>
        <begin position="545"/>
        <end position="566"/>
    </location>
</feature>
<feature type="transmembrane region" description="Helical" evidence="1">
    <location>
        <begin position="412"/>
        <end position="433"/>
    </location>
</feature>
<feature type="transmembrane region" description="Helical" evidence="1">
    <location>
        <begin position="629"/>
        <end position="648"/>
    </location>
</feature>
<dbReference type="PANTHER" id="PTHR10422:SF38">
    <property type="entry name" value="CYTOCHROME B SUBUNIT OF NITRIC OXIDE REDUCTASE"/>
    <property type="match status" value="1"/>
</dbReference>
<sequence>MSMKKLWIAFGVVVVASFSVLIFYGVEIYREAPPIPDKVVTATGETLFTGEDILNGQNVWQSMGGQEVGSIWGHGAYVAPDWTADWLHREAVFILDKWSNAEFTKPYEQLGEEQKAGLVARLQKEMRTNTYSKENGTLTVSAIRKEAMESNNAHYRSLFMDDPALKSLREAYAIPANSIRDQDRMRQMNAFFFWASWAAGTERPGQTITYTNNWPPDKLIGNEPTGSMLLWTGFSVIILLAGVGALGLYYAAQRDEDPGVASLPEKDPLLGLNPTPSMSATLKYFWVVTALIVVQVILGAVAAHYAVEGDGFYGIPLSDFLPYSVTRTWHVQMGIFWIATSWLATGLFIGPAISEHEPKFQRFGVNFLFISLLVIVVGSMAGQWFGVMQKLDLVQNFWFGHQGYEYVDLGRFWQAFLLIGLFLWLFLMVRSVWPAFKKAQESRHLLALFLISCAAIALFYGAGLMWGRHTNLAVAEYWRWWVVHLWVEGFFEVFATVVIAFLFVRMGLVNVKLASSTVLFSTVIFLFGGILGTFHHLYFTGTPTAVLALGASFSALECVPLVLMGFEAYHNLKLGKSTAWLKAYKWPIYCFVSVAFWNFLGAGIFGFLINPPIALYYMQGLNTTPLHGHTALFGVYGMLGIGLMLFVLKGLAARNEWRDGVIGFAFWSINIGLLLMALLSLLPLGLLQTMASVEHGLWYARSAEFMQTELLDVIRWLRVIGDTVFALGALALGWFVIGLKTGHSLKKTVDLSQTTYPSSSPKKR</sequence>
<feature type="transmembrane region" description="Helical" evidence="1">
    <location>
        <begin position="228"/>
        <end position="252"/>
    </location>
</feature>
<keyword evidence="1" id="KW-0812">Transmembrane</keyword>
<proteinExistence type="predicted"/>
<feature type="transmembrane region" description="Helical" evidence="1">
    <location>
        <begin position="478"/>
        <end position="504"/>
    </location>
</feature>
<dbReference type="Pfam" id="PF22085">
    <property type="entry name" value="NorB_cytochrome_c-like"/>
    <property type="match status" value="1"/>
</dbReference>
<evidence type="ECO:0000259" key="2">
    <source>
        <dbReference type="Pfam" id="PF22085"/>
    </source>
</evidence>